<dbReference type="RefSeq" id="WP_314207439.1">
    <property type="nucleotide sequence ID" value="NZ_JAVTLL010000045.1"/>
</dbReference>
<accession>A0ABU3M6T8</accession>
<gene>
    <name evidence="2" type="ORF">RQC66_41620</name>
</gene>
<organism evidence="2 3">
    <name type="scientific">Streptomyces justiciae</name>
    <dbReference type="NCBI Taxonomy" id="2780140"/>
    <lineage>
        <taxon>Bacteria</taxon>
        <taxon>Bacillati</taxon>
        <taxon>Actinomycetota</taxon>
        <taxon>Actinomycetes</taxon>
        <taxon>Kitasatosporales</taxon>
        <taxon>Streptomycetaceae</taxon>
        <taxon>Streptomyces</taxon>
    </lineage>
</organism>
<feature type="region of interest" description="Disordered" evidence="1">
    <location>
        <begin position="257"/>
        <end position="337"/>
    </location>
</feature>
<feature type="compositionally biased region" description="Basic and acidic residues" evidence="1">
    <location>
        <begin position="261"/>
        <end position="276"/>
    </location>
</feature>
<evidence type="ECO:0000313" key="2">
    <source>
        <dbReference type="EMBL" id="MDT7847242.1"/>
    </source>
</evidence>
<feature type="compositionally biased region" description="Low complexity" evidence="1">
    <location>
        <begin position="6"/>
        <end position="22"/>
    </location>
</feature>
<keyword evidence="3" id="KW-1185">Reference proteome</keyword>
<feature type="region of interest" description="Disordered" evidence="1">
    <location>
        <begin position="578"/>
        <end position="607"/>
    </location>
</feature>
<dbReference type="EMBL" id="JAVTLL010000045">
    <property type="protein sequence ID" value="MDT7847242.1"/>
    <property type="molecule type" value="Genomic_DNA"/>
</dbReference>
<dbReference type="Proteomes" id="UP001257948">
    <property type="component" value="Unassembled WGS sequence"/>
</dbReference>
<feature type="region of interest" description="Disordered" evidence="1">
    <location>
        <begin position="6"/>
        <end position="28"/>
    </location>
</feature>
<name>A0ABU3M6T8_9ACTN</name>
<reference evidence="3" key="1">
    <citation type="submission" date="2023-07" db="EMBL/GenBank/DDBJ databases">
        <title>Draft genome sequence of the endophytic actinobacterium Streptomyces justiciae WPN32, a potential antibiotic producer.</title>
        <authorList>
            <person name="Yasawong M."/>
            <person name="Pana W."/>
            <person name="Ganta P."/>
            <person name="Santapan N."/>
            <person name="Songngamsuk T."/>
            <person name="Phatcharaharikarn M."/>
            <person name="Kerdtoob S."/>
            <person name="Nantapong N."/>
        </authorList>
    </citation>
    <scope>NUCLEOTIDE SEQUENCE [LARGE SCALE GENOMIC DNA]</scope>
    <source>
        <strain evidence="3">WPN32</strain>
    </source>
</reference>
<proteinExistence type="predicted"/>
<evidence type="ECO:0008006" key="4">
    <source>
        <dbReference type="Google" id="ProtNLM"/>
    </source>
</evidence>
<evidence type="ECO:0000256" key="1">
    <source>
        <dbReference type="SAM" id="MobiDB-lite"/>
    </source>
</evidence>
<evidence type="ECO:0000313" key="3">
    <source>
        <dbReference type="Proteomes" id="UP001257948"/>
    </source>
</evidence>
<protein>
    <recommendedName>
        <fullName evidence="4">Helix-turn-helix domain-containing protein</fullName>
    </recommendedName>
</protein>
<sequence>MSVAALAATPAAPHAQPQTAAAGVRSRDGGGTTIRVPLRLVVGAQYPDAALSTYVKIAALALRPEGCTAKVSVIAEYLGTSKSTVERGLKPLRSPDPVDGITEVPTVQRTLPGGRGQSAHRVTRPLAEGELWVQIPVRAAEALTPRLLRMYAIITYATARRIPLTAAELGEMLHHHTGKHAGESLSERQARRLVDELELTGWLTVDRRGGEQGRHAYETHGRPLHSVLAAPEAAALEDPVPEQLPLWEQASPVVYDGSGPGDHDGSLASEEDHLTDRPVNCAPPVGVSRRRRGDRKWVGEPVDDATGEVPDTFRPGASRAPRGNRPTPPPAGQPYAGPELRWTERIHTALAPVRHLISSETSRFMLRRVAREIGHQLDDVARTLVTPERMAARIAARYRDARDIRDVAAWLLAVAVVPRGCGQPLCEDGRTWPTGERCETCAHQRQITREEWRRARAWEEELAELRARRAAPLPKATYRERSQATADEVLAVAAEHGPAAALHRYGVLAAGPVLRTAYGDLPGPVASVAVPTAAPRPALEETPMGDYMPDSFRAAIDRAAPTGALSIPCPEPGCLAGTGQCCTSGRGRTRAPHASRETAAAQGGEES</sequence>
<comment type="caution">
    <text evidence="2">The sequence shown here is derived from an EMBL/GenBank/DDBJ whole genome shotgun (WGS) entry which is preliminary data.</text>
</comment>
<feature type="region of interest" description="Disordered" evidence="1">
    <location>
        <begin position="88"/>
        <end position="120"/>
    </location>
</feature>